<feature type="transmembrane region" description="Helical" evidence="1">
    <location>
        <begin position="29"/>
        <end position="51"/>
    </location>
</feature>
<proteinExistence type="predicted"/>
<keyword evidence="1" id="KW-0472">Membrane</keyword>
<reference evidence="2" key="1">
    <citation type="journal article" date="2014" name="Front. Microbiol.">
        <title>High frequency of phylogenetically diverse reductive dehalogenase-homologous genes in deep subseafloor sedimentary metagenomes.</title>
        <authorList>
            <person name="Kawai M."/>
            <person name="Futagami T."/>
            <person name="Toyoda A."/>
            <person name="Takaki Y."/>
            <person name="Nishi S."/>
            <person name="Hori S."/>
            <person name="Arai W."/>
            <person name="Tsubouchi T."/>
            <person name="Morono Y."/>
            <person name="Uchiyama I."/>
            <person name="Ito T."/>
            <person name="Fujiyama A."/>
            <person name="Inagaki F."/>
            <person name="Takami H."/>
        </authorList>
    </citation>
    <scope>NUCLEOTIDE SEQUENCE</scope>
    <source>
        <strain evidence="2">Expedition CK06-06</strain>
    </source>
</reference>
<accession>X0VBF5</accession>
<comment type="caution">
    <text evidence="2">The sequence shown here is derived from an EMBL/GenBank/DDBJ whole genome shotgun (WGS) entry which is preliminary data.</text>
</comment>
<dbReference type="EMBL" id="BARS01039098">
    <property type="protein sequence ID" value="GAG15424.1"/>
    <property type="molecule type" value="Genomic_DNA"/>
</dbReference>
<evidence type="ECO:0000313" key="2">
    <source>
        <dbReference type="EMBL" id="GAG15424.1"/>
    </source>
</evidence>
<name>X0VBF5_9ZZZZ</name>
<feature type="non-terminal residue" evidence="2">
    <location>
        <position position="87"/>
    </location>
</feature>
<protein>
    <submittedName>
        <fullName evidence="2">Uncharacterized protein</fullName>
    </submittedName>
</protein>
<keyword evidence="1" id="KW-0812">Transmembrane</keyword>
<gene>
    <name evidence="2" type="ORF">S01H1_59752</name>
</gene>
<organism evidence="2">
    <name type="scientific">marine sediment metagenome</name>
    <dbReference type="NCBI Taxonomy" id="412755"/>
    <lineage>
        <taxon>unclassified sequences</taxon>
        <taxon>metagenomes</taxon>
        <taxon>ecological metagenomes</taxon>
    </lineage>
</organism>
<feature type="transmembrane region" description="Helical" evidence="1">
    <location>
        <begin position="57"/>
        <end position="74"/>
    </location>
</feature>
<keyword evidence="1" id="KW-1133">Transmembrane helix</keyword>
<sequence>MHLSLVDMARRAKYSIYTDVWSTKEIRFYFIYGLIMLFLTGMLDFITNWFLNRAITILYGGLLITIPIWVGIYYKIKEQRRIKINGK</sequence>
<evidence type="ECO:0000256" key="1">
    <source>
        <dbReference type="SAM" id="Phobius"/>
    </source>
</evidence>
<dbReference type="AlphaFoldDB" id="X0VBF5"/>